<dbReference type="GeneID" id="25369069"/>
<feature type="repeat" description="WD" evidence="3">
    <location>
        <begin position="451"/>
        <end position="485"/>
    </location>
</feature>
<dbReference type="GO" id="GO:1990757">
    <property type="term" value="F:ubiquitin ligase activator activity"/>
    <property type="evidence" value="ECO:0007669"/>
    <property type="project" value="TreeGrafter"/>
</dbReference>
<feature type="region of interest" description="Disordered" evidence="4">
    <location>
        <begin position="1"/>
        <end position="29"/>
    </location>
</feature>
<dbReference type="PROSITE" id="PS50082">
    <property type="entry name" value="WD_REPEATS_2"/>
    <property type="match status" value="1"/>
</dbReference>
<dbReference type="SMART" id="SM00320">
    <property type="entry name" value="WD40"/>
    <property type="match status" value="4"/>
</dbReference>
<dbReference type="InterPro" id="IPR001680">
    <property type="entry name" value="WD40_rpt"/>
</dbReference>
<gene>
    <name evidence="5" type="ORF">AUEXF2481DRAFT_561352</name>
</gene>
<feature type="compositionally biased region" description="Basic and acidic residues" evidence="4">
    <location>
        <begin position="1"/>
        <end position="12"/>
    </location>
</feature>
<dbReference type="InterPro" id="IPR015943">
    <property type="entry name" value="WD40/YVTN_repeat-like_dom_sf"/>
</dbReference>
<dbReference type="InterPro" id="IPR036322">
    <property type="entry name" value="WD40_repeat_dom_sf"/>
</dbReference>
<dbReference type="Proteomes" id="UP000030641">
    <property type="component" value="Unassembled WGS sequence"/>
</dbReference>
<accession>A0A074YV17</accession>
<keyword evidence="6" id="KW-1185">Reference proteome</keyword>
<dbReference type="InParanoid" id="A0A074YV17"/>
<evidence type="ECO:0000256" key="4">
    <source>
        <dbReference type="SAM" id="MobiDB-lite"/>
    </source>
</evidence>
<dbReference type="RefSeq" id="XP_013346566.1">
    <property type="nucleotide sequence ID" value="XM_013491112.1"/>
</dbReference>
<dbReference type="PANTHER" id="PTHR19918:SF5">
    <property type="entry name" value="MEIOSIS-SPECIFIC APC_C ACTIVATOR PROTEIN AMA1"/>
    <property type="match status" value="1"/>
</dbReference>
<evidence type="ECO:0000313" key="6">
    <source>
        <dbReference type="Proteomes" id="UP000030641"/>
    </source>
</evidence>
<dbReference type="EMBL" id="KL584753">
    <property type="protein sequence ID" value="KEQ98002.1"/>
    <property type="molecule type" value="Genomic_DNA"/>
</dbReference>
<feature type="region of interest" description="Disordered" evidence="4">
    <location>
        <begin position="164"/>
        <end position="194"/>
    </location>
</feature>
<dbReference type="AlphaFoldDB" id="A0A074YV17"/>
<evidence type="ECO:0000256" key="1">
    <source>
        <dbReference type="ARBA" id="ARBA00022574"/>
    </source>
</evidence>
<dbReference type="OMA" id="IPWGPYG"/>
<proteinExistence type="predicted"/>
<evidence type="ECO:0000313" key="5">
    <source>
        <dbReference type="EMBL" id="KEQ98002.1"/>
    </source>
</evidence>
<organism evidence="5 6">
    <name type="scientific">Aureobasidium subglaciale (strain EXF-2481)</name>
    <name type="common">Aureobasidium pullulans var. subglaciale</name>
    <dbReference type="NCBI Taxonomy" id="1043005"/>
    <lineage>
        <taxon>Eukaryota</taxon>
        <taxon>Fungi</taxon>
        <taxon>Dikarya</taxon>
        <taxon>Ascomycota</taxon>
        <taxon>Pezizomycotina</taxon>
        <taxon>Dothideomycetes</taxon>
        <taxon>Dothideomycetidae</taxon>
        <taxon>Dothideales</taxon>
        <taxon>Saccotheciaceae</taxon>
        <taxon>Aureobasidium</taxon>
    </lineage>
</organism>
<keyword evidence="1 3" id="KW-0853">WD repeat</keyword>
<dbReference type="InterPro" id="IPR033010">
    <property type="entry name" value="Cdc20/Fizzy"/>
</dbReference>
<sequence length="620" mass="68924">MDIDENESRADTDVDMDIDTDDEPEPMEGVEYSEHIASRASINFLSRRPSALRNQNCSRLRPSRTPDRFVLDRGPDVQPRERFMLSSPPHELTAYERWDRRQSHIQDYFGWRTKIRRGPELTKPPATSRPFRTPGLFMSSRVNPFGPVTLEGPREFSQGAVWNVGGSSPASPDDGVRSTSDGRGGQITSGTNAPMFRSDFLKSVHDESDHIQIHGKRLSAAMDLDQASRVLYHGHGLPTPVSSPDSDAGGAFSPILWRDTEWTKPGSPSLQRTRSRIKKTVPTTPFRVLDAPALRDDYYCSLLAYSDTAQCLAVGLGAQIYTWSETRGVDSPESLGPPASGHVTSLSFSSTEGGRSILAVGRSNGCLTLWSSSELVPRFNHTHRSSISCVCFSPRTFRRASIYHAGAKVQVEYLLVGDEAGHVFLYSVEWPDKIDVDIFSWPGRMIVLARFDLHTQQICGLAWSPDGQFFASGGNNNALFVFETRRILQPDDTVAQPLIMVANDFVYYWPSSQEEAFRILPGRETHRYMLNAAVKALAFCPWQPSLLAAGGGSNDRCIHFYHTTSGAKLATIDCSSQVTSLVWSKTRREIAATFGFTQPDHPIRVAVFSWPACECIVRVP</sequence>
<evidence type="ECO:0000256" key="2">
    <source>
        <dbReference type="ARBA" id="ARBA00022737"/>
    </source>
</evidence>
<dbReference type="GO" id="GO:1905786">
    <property type="term" value="P:positive regulation of anaphase-promoting complex-dependent catabolic process"/>
    <property type="evidence" value="ECO:0007669"/>
    <property type="project" value="TreeGrafter"/>
</dbReference>
<dbReference type="PANTHER" id="PTHR19918">
    <property type="entry name" value="CELL DIVISION CYCLE 20 CDC20 FIZZY -RELATED"/>
    <property type="match status" value="1"/>
</dbReference>
<dbReference type="Gene3D" id="2.130.10.10">
    <property type="entry name" value="YVTN repeat-like/Quinoprotein amine dehydrogenase"/>
    <property type="match status" value="1"/>
</dbReference>
<dbReference type="STRING" id="1043005.A0A074YV17"/>
<evidence type="ECO:0000256" key="3">
    <source>
        <dbReference type="PROSITE-ProRule" id="PRU00221"/>
    </source>
</evidence>
<dbReference type="GO" id="GO:0005680">
    <property type="term" value="C:anaphase-promoting complex"/>
    <property type="evidence" value="ECO:0007669"/>
    <property type="project" value="TreeGrafter"/>
</dbReference>
<dbReference type="GO" id="GO:0010997">
    <property type="term" value="F:anaphase-promoting complex binding"/>
    <property type="evidence" value="ECO:0007669"/>
    <property type="project" value="InterPro"/>
</dbReference>
<dbReference type="SUPFAM" id="SSF50978">
    <property type="entry name" value="WD40 repeat-like"/>
    <property type="match status" value="1"/>
</dbReference>
<feature type="compositionally biased region" description="Acidic residues" evidence="4">
    <location>
        <begin position="13"/>
        <end position="28"/>
    </location>
</feature>
<protein>
    <submittedName>
        <fullName evidence="5">Uncharacterized protein</fullName>
    </submittedName>
</protein>
<keyword evidence="2" id="KW-0677">Repeat</keyword>
<dbReference type="OrthoDB" id="10263272at2759"/>
<dbReference type="HOGENOM" id="CLU_014831_3_0_1"/>
<name>A0A074YV17_AURSE</name>
<dbReference type="GO" id="GO:0031145">
    <property type="term" value="P:anaphase-promoting complex-dependent catabolic process"/>
    <property type="evidence" value="ECO:0007669"/>
    <property type="project" value="TreeGrafter"/>
</dbReference>
<dbReference type="Pfam" id="PF00400">
    <property type="entry name" value="WD40"/>
    <property type="match status" value="1"/>
</dbReference>
<reference evidence="5 6" key="1">
    <citation type="journal article" date="2014" name="BMC Genomics">
        <title>Genome sequencing of four Aureobasidium pullulans varieties: biotechnological potential, stress tolerance, and description of new species.</title>
        <authorList>
            <person name="Gostin Ar C."/>
            <person name="Ohm R.A."/>
            <person name="Kogej T."/>
            <person name="Sonjak S."/>
            <person name="Turk M."/>
            <person name="Zajc J."/>
            <person name="Zalar P."/>
            <person name="Grube M."/>
            <person name="Sun H."/>
            <person name="Han J."/>
            <person name="Sharma A."/>
            <person name="Chiniquy J."/>
            <person name="Ngan C.Y."/>
            <person name="Lipzen A."/>
            <person name="Barry K."/>
            <person name="Grigoriev I.V."/>
            <person name="Gunde-Cimerman N."/>
        </authorList>
    </citation>
    <scope>NUCLEOTIDE SEQUENCE [LARGE SCALE GENOMIC DNA]</scope>
    <source>
        <strain evidence="5 6">EXF-2481</strain>
    </source>
</reference>